<dbReference type="InterPro" id="IPR009030">
    <property type="entry name" value="Growth_fac_rcpt_cys_sf"/>
</dbReference>
<proteinExistence type="predicted"/>
<dbReference type="Proteomes" id="UP000046393">
    <property type="component" value="Unplaced"/>
</dbReference>
<dbReference type="InterPro" id="IPR052235">
    <property type="entry name" value="Nephronectin_domain"/>
</dbReference>
<name>A0A0N5ASL2_9BILA</name>
<evidence type="ECO:0000313" key="11">
    <source>
        <dbReference type="WBParaSite" id="SMUV_0000778501-mRNA-1"/>
    </source>
</evidence>
<evidence type="ECO:0000256" key="7">
    <source>
        <dbReference type="SAM" id="Phobius"/>
    </source>
</evidence>
<dbReference type="InterPro" id="IPR024731">
    <property type="entry name" value="NELL2-like_EGF"/>
</dbReference>
<keyword evidence="3" id="KW-0677">Repeat</keyword>
<dbReference type="Gene3D" id="2.170.300.10">
    <property type="entry name" value="Tie2 ligand-binding domain superfamily"/>
    <property type="match status" value="2"/>
</dbReference>
<dbReference type="Gene3D" id="2.10.25.10">
    <property type="entry name" value="Laminin"/>
    <property type="match status" value="8"/>
</dbReference>
<protein>
    <submittedName>
        <fullName evidence="11">Nidogen</fullName>
    </submittedName>
</protein>
<feature type="compositionally biased region" description="Low complexity" evidence="6">
    <location>
        <begin position="1041"/>
        <end position="1057"/>
    </location>
</feature>
<feature type="domain" description="EGF-like" evidence="8">
    <location>
        <begin position="589"/>
        <end position="627"/>
    </location>
</feature>
<evidence type="ECO:0000256" key="5">
    <source>
        <dbReference type="PROSITE-ProRule" id="PRU00076"/>
    </source>
</evidence>
<dbReference type="Pfam" id="PF06119">
    <property type="entry name" value="NIDO"/>
    <property type="match status" value="1"/>
</dbReference>
<keyword evidence="7" id="KW-0472">Membrane</keyword>
<sequence length="1116" mass="122135">MILGHRRYKRQFDGDSTPQIDLNVTVPFIFSARLYPYGEARNDRILEGDVQKFELNNSLLFLGQSYNTVYIRRDGAISFSSNDTELKPSPLPIPESVIAVYWMPAEGGTVYFRETNEQSVLNLAQNEVNIQYHYGSNFVPKSVLIVTWKQTHEPGENVTTANLFQASIIISDSGTFAHFVYSKLNSNNDAVAGFVGQDGHYSLPESGTYNSIQLAERSDIGIPGEFLFRIDSDSVFLCGAGFKGAECIETCDASEWGLDCVRRCHCKGGTKCNSETGICPGDGHCNPGWIGEPICEDDIDECASQPGICPIEQPDCLNTPGAYLCICYEYDNVTNSCKSKAEYVASKASKQIKPDSKAITKSPSLSTVRQQTAEAEIVNKLPEVDSSTTAAVTKATTVTTVSPAGSPLPTVRFNPVTIRPLFGTQVPQCQCGLNAECIEGICQCKPGWTGNGKMCVDINECSAVPSVCGAHSVCDNTAGSYRCQCDLGYINDENGRCVDMDECAEGVVLCGDGKNDSICVNTDGGFECRCAPGYVGHPESLHGCVDINECENAEFYCGDKGVCKNTIGGYECDCAEGYGQDPHSGLCTDIDECKFDPCDKAALCTNLAGTFKCTCIDGYVGNGLECHETKLYPIEQPTQIIIKDGDALLYQLEQPVELFMKDYDTIYVTLNGGITFKAVGAADSKGDNGVSFFPLMGNLTLGENGRVSLKIINELYLIAETHDFPEKSNDPLLIRSSLNIASKFYFKEFRTRNLILVSYDKVEQAGFDRINSYQVLIAQGDNGVFVTYLYEELETEGGICGFHTGKEEYEIYQLPFELVLNGSNIGDNGIWIFRVDKKLPILCPSGTINPPLCQRACNAGTWGFDCENKCHCKNDIPCDFGTGFCSNGQCSEGWSGTNCFEGVMVLLTNIDECMTHTHKCSVNADCINEPGSFRCKCKEPYIGDGYSCKEIDGCHKRFNERCSVNAKCMENGPDGPQCVCNKGYYGDGLHCLRITTSTEAPVTQMTLSSEVSKAKNKLNKVDVGETPFLMNNWITDELEPKPATTPERTRPTTSETPLANDYNDIKDEYSSVIERKTDDSDGGNMWFIIGPVALCGFSAILMAVLMAVCCCKRRLK</sequence>
<accession>A0A0N5ASL2</accession>
<feature type="domain" description="EGF-like" evidence="8">
    <location>
        <begin position="457"/>
        <end position="498"/>
    </location>
</feature>
<dbReference type="InterPro" id="IPR018097">
    <property type="entry name" value="EGF_Ca-bd_CS"/>
</dbReference>
<dbReference type="SMART" id="SM00179">
    <property type="entry name" value="EGF_CA"/>
    <property type="match status" value="7"/>
</dbReference>
<feature type="domain" description="EGF-like" evidence="8">
    <location>
        <begin position="499"/>
        <end position="539"/>
    </location>
</feature>
<dbReference type="InterPro" id="IPR001881">
    <property type="entry name" value="EGF-like_Ca-bd_dom"/>
</dbReference>
<dbReference type="Pfam" id="PF12947">
    <property type="entry name" value="EGF_3"/>
    <property type="match status" value="2"/>
</dbReference>
<keyword evidence="7" id="KW-0812">Transmembrane</keyword>
<dbReference type="SUPFAM" id="SSF57196">
    <property type="entry name" value="EGF/Laminin"/>
    <property type="match status" value="3"/>
</dbReference>
<dbReference type="PROSITE" id="PS01186">
    <property type="entry name" value="EGF_2"/>
    <property type="match status" value="4"/>
</dbReference>
<dbReference type="InterPro" id="IPR049883">
    <property type="entry name" value="NOTCH1_EGF-like"/>
</dbReference>
<dbReference type="InterPro" id="IPR000152">
    <property type="entry name" value="EGF-type_Asp/Asn_hydroxyl_site"/>
</dbReference>
<organism evidence="10 11">
    <name type="scientific">Syphacia muris</name>
    <dbReference type="NCBI Taxonomy" id="451379"/>
    <lineage>
        <taxon>Eukaryota</taxon>
        <taxon>Metazoa</taxon>
        <taxon>Ecdysozoa</taxon>
        <taxon>Nematoda</taxon>
        <taxon>Chromadorea</taxon>
        <taxon>Rhabditida</taxon>
        <taxon>Spirurina</taxon>
        <taxon>Oxyuridomorpha</taxon>
        <taxon>Oxyuroidea</taxon>
        <taxon>Oxyuridae</taxon>
        <taxon>Syphacia</taxon>
    </lineage>
</organism>
<reference evidence="11" key="1">
    <citation type="submission" date="2017-02" db="UniProtKB">
        <authorList>
            <consortium name="WormBaseParasite"/>
        </authorList>
    </citation>
    <scope>IDENTIFICATION</scope>
</reference>
<dbReference type="PROSITE" id="PS00010">
    <property type="entry name" value="ASX_HYDROXYL"/>
    <property type="match status" value="5"/>
</dbReference>
<dbReference type="AlphaFoldDB" id="A0A0N5ASL2"/>
<evidence type="ECO:0000256" key="1">
    <source>
        <dbReference type="ARBA" id="ARBA00022536"/>
    </source>
</evidence>
<dbReference type="PROSITE" id="PS01187">
    <property type="entry name" value="EGF_CA"/>
    <property type="match status" value="4"/>
</dbReference>
<evidence type="ECO:0000313" key="10">
    <source>
        <dbReference type="Proteomes" id="UP000046393"/>
    </source>
</evidence>
<keyword evidence="1 5" id="KW-0245">EGF-like domain</keyword>
<dbReference type="PROSITE" id="PS51220">
    <property type="entry name" value="NIDO"/>
    <property type="match status" value="1"/>
</dbReference>
<feature type="region of interest" description="Disordered" evidence="6">
    <location>
        <begin position="1039"/>
        <end position="1061"/>
    </location>
</feature>
<dbReference type="WBParaSite" id="SMUV_0000778501-mRNA-1">
    <property type="protein sequence ID" value="SMUV_0000778501-mRNA-1"/>
    <property type="gene ID" value="SMUV_0000778501"/>
</dbReference>
<evidence type="ECO:0000259" key="9">
    <source>
        <dbReference type="PROSITE" id="PS51220"/>
    </source>
</evidence>
<keyword evidence="7" id="KW-1133">Transmembrane helix</keyword>
<feature type="domain" description="EGF-like" evidence="8">
    <location>
        <begin position="909"/>
        <end position="949"/>
    </location>
</feature>
<dbReference type="GO" id="GO:0007160">
    <property type="term" value="P:cell-matrix adhesion"/>
    <property type="evidence" value="ECO:0007669"/>
    <property type="project" value="InterPro"/>
</dbReference>
<dbReference type="FunFam" id="2.10.25.10:FF:000038">
    <property type="entry name" value="Fibrillin 2"/>
    <property type="match status" value="3"/>
</dbReference>
<feature type="domain" description="EGF-like" evidence="8">
    <location>
        <begin position="950"/>
        <end position="992"/>
    </location>
</feature>
<dbReference type="PANTHER" id="PTHR24050:SF28">
    <property type="entry name" value="UROMODULIN-LIKE"/>
    <property type="match status" value="1"/>
</dbReference>
<evidence type="ECO:0000259" key="8">
    <source>
        <dbReference type="PROSITE" id="PS50026"/>
    </source>
</evidence>
<evidence type="ECO:0000256" key="2">
    <source>
        <dbReference type="ARBA" id="ARBA00022729"/>
    </source>
</evidence>
<feature type="domain" description="NIDO" evidence="9">
    <location>
        <begin position="96"/>
        <end position="233"/>
    </location>
</feature>
<dbReference type="STRING" id="451379.A0A0N5ASL2"/>
<dbReference type="GO" id="GO:0071944">
    <property type="term" value="C:cell periphery"/>
    <property type="evidence" value="ECO:0007669"/>
    <property type="project" value="UniProtKB-ARBA"/>
</dbReference>
<comment type="caution">
    <text evidence="5">Lacks conserved residue(s) required for the propagation of feature annotation.</text>
</comment>
<keyword evidence="2" id="KW-0732">Signal</keyword>
<dbReference type="PANTHER" id="PTHR24050">
    <property type="entry name" value="PA14 DOMAIN-CONTAINING PROTEIN"/>
    <property type="match status" value="1"/>
</dbReference>
<dbReference type="SMART" id="SM00539">
    <property type="entry name" value="NIDO"/>
    <property type="match status" value="2"/>
</dbReference>
<evidence type="ECO:0000256" key="6">
    <source>
        <dbReference type="SAM" id="MobiDB-lite"/>
    </source>
</evidence>
<dbReference type="InterPro" id="IPR000742">
    <property type="entry name" value="EGF"/>
</dbReference>
<dbReference type="SUPFAM" id="SSF57184">
    <property type="entry name" value="Growth factor receptor domain"/>
    <property type="match status" value="1"/>
</dbReference>
<dbReference type="GO" id="GO:0005509">
    <property type="term" value="F:calcium ion binding"/>
    <property type="evidence" value="ECO:0007669"/>
    <property type="project" value="InterPro"/>
</dbReference>
<dbReference type="InterPro" id="IPR003886">
    <property type="entry name" value="NIDO_dom"/>
</dbReference>
<dbReference type="SMART" id="SM00181">
    <property type="entry name" value="EGF"/>
    <property type="match status" value="8"/>
</dbReference>
<dbReference type="FunFam" id="2.10.25.10:FF:000002">
    <property type="entry name" value="Latent-transforming growth factor beta-binding protein 3"/>
    <property type="match status" value="1"/>
</dbReference>
<evidence type="ECO:0000256" key="3">
    <source>
        <dbReference type="ARBA" id="ARBA00022737"/>
    </source>
</evidence>
<feature type="transmembrane region" description="Helical" evidence="7">
    <location>
        <begin position="1085"/>
        <end position="1111"/>
    </location>
</feature>
<keyword evidence="10" id="KW-1185">Reference proteome</keyword>
<feature type="domain" description="EGF-like" evidence="8">
    <location>
        <begin position="546"/>
        <end position="585"/>
    </location>
</feature>
<keyword evidence="4" id="KW-1015">Disulfide bond</keyword>
<dbReference type="Pfam" id="PF07645">
    <property type="entry name" value="EGF_CA"/>
    <property type="match status" value="4"/>
</dbReference>
<dbReference type="CDD" id="cd00054">
    <property type="entry name" value="EGF_CA"/>
    <property type="match status" value="5"/>
</dbReference>
<dbReference type="PROSITE" id="PS50026">
    <property type="entry name" value="EGF_3"/>
    <property type="match status" value="6"/>
</dbReference>
<evidence type="ECO:0000256" key="4">
    <source>
        <dbReference type="ARBA" id="ARBA00023157"/>
    </source>
</evidence>